<protein>
    <submittedName>
        <fullName evidence="2">Uncharacterized protein</fullName>
    </submittedName>
</protein>
<gene>
    <name evidence="2" type="ORF">SAMN05216462_1757</name>
</gene>
<organism evidence="2 3">
    <name type="scientific">Xylanibacter ruminicola</name>
    <name type="common">Prevotella ruminicola</name>
    <dbReference type="NCBI Taxonomy" id="839"/>
    <lineage>
        <taxon>Bacteria</taxon>
        <taxon>Pseudomonadati</taxon>
        <taxon>Bacteroidota</taxon>
        <taxon>Bacteroidia</taxon>
        <taxon>Bacteroidales</taxon>
        <taxon>Prevotellaceae</taxon>
        <taxon>Xylanibacter</taxon>
    </lineage>
</organism>
<evidence type="ECO:0000313" key="2">
    <source>
        <dbReference type="EMBL" id="SEA55084.1"/>
    </source>
</evidence>
<dbReference type="EMBL" id="FNRF01000003">
    <property type="protein sequence ID" value="SEA55084.1"/>
    <property type="molecule type" value="Genomic_DNA"/>
</dbReference>
<keyword evidence="1" id="KW-0812">Transmembrane</keyword>
<evidence type="ECO:0000313" key="3">
    <source>
        <dbReference type="Proteomes" id="UP000182257"/>
    </source>
</evidence>
<keyword evidence="1" id="KW-0472">Membrane</keyword>
<dbReference type="AlphaFoldDB" id="A0A1H4C408"/>
<reference evidence="2 3" key="1">
    <citation type="submission" date="2016-10" db="EMBL/GenBank/DDBJ databases">
        <authorList>
            <person name="de Groot N.N."/>
        </authorList>
    </citation>
    <scope>NUCLEOTIDE SEQUENCE [LARGE SCALE GENOMIC DNA]</scope>
    <source>
        <strain evidence="2 3">D31d</strain>
    </source>
</reference>
<keyword evidence="1" id="KW-1133">Transmembrane helix</keyword>
<feature type="transmembrane region" description="Helical" evidence="1">
    <location>
        <begin position="13"/>
        <end position="32"/>
    </location>
</feature>
<sequence length="167" mass="19854">MILLMDIIFSKDFLQFVSIILSALLVILGWLYKRRVEEMKILQSQLSERKHKAYADIITTFYSVLADVKKQKETDAQTVNMRMLESKRDIFMYGSDKVFRDFNNWLEKANTPMQFDAYLQFVLSIRKDICGKTKLKKDDILLNLIQDKQELEKFKAEMESKKKEYKS</sequence>
<proteinExistence type="predicted"/>
<evidence type="ECO:0000256" key="1">
    <source>
        <dbReference type="SAM" id="Phobius"/>
    </source>
</evidence>
<accession>A0A1H4C408</accession>
<name>A0A1H4C408_XYLRU</name>
<dbReference type="Proteomes" id="UP000182257">
    <property type="component" value="Unassembled WGS sequence"/>
</dbReference>